<accession>A0A0D9RH78</accession>
<reference evidence="5 6" key="1">
    <citation type="submission" date="2014-03" db="EMBL/GenBank/DDBJ databases">
        <authorList>
            <person name="Warren W."/>
            <person name="Wilson R.K."/>
        </authorList>
    </citation>
    <scope>NUCLEOTIDE SEQUENCE</scope>
</reference>
<dbReference type="EMBL" id="AQIB01022324">
    <property type="status" value="NOT_ANNOTATED_CDS"/>
    <property type="molecule type" value="Genomic_DNA"/>
</dbReference>
<dbReference type="eggNOG" id="KOG0907">
    <property type="taxonomic scope" value="Eukaryota"/>
</dbReference>
<evidence type="ECO:0000256" key="2">
    <source>
        <dbReference type="ARBA" id="ARBA00023284"/>
    </source>
</evidence>
<dbReference type="CDD" id="cd02947">
    <property type="entry name" value="TRX_family"/>
    <property type="match status" value="1"/>
</dbReference>
<evidence type="ECO:0000256" key="3">
    <source>
        <dbReference type="SAM" id="MobiDB-lite"/>
    </source>
</evidence>
<sequence length="197" mass="21484">ERRTHPQVTWKGPSVSGGDCPSPRLPPSRAALIPTFSWGASWAWRRRSRGPGAPPHACASPAPIPARRLQGRGVAGAQRRARRSGRARAPPPHARRACPFIKGEQAATLQARSDTLDPFPSVLAAAPQTPAAKMVKQIESKAAFQEALNTAGDKLVVVDFSATWCGPCKMIKPFFHVSIKQCLLCKRFVFMGWWSQN</sequence>
<dbReference type="Pfam" id="PF00085">
    <property type="entry name" value="Thioredoxin"/>
    <property type="match status" value="1"/>
</dbReference>
<proteinExistence type="predicted"/>
<reference evidence="5" key="2">
    <citation type="submission" date="2025-08" db="UniProtKB">
        <authorList>
            <consortium name="Ensembl"/>
        </authorList>
    </citation>
    <scope>IDENTIFICATION</scope>
</reference>
<dbReference type="InterPro" id="IPR017937">
    <property type="entry name" value="Thioredoxin_CS"/>
</dbReference>
<dbReference type="PANTHER" id="PTHR46115">
    <property type="entry name" value="THIOREDOXIN-LIKE PROTEIN 1"/>
    <property type="match status" value="1"/>
</dbReference>
<name>A0A0D9RH78_CHLSB</name>
<dbReference type="Ensembl" id="ENSCSAT00000009860.1">
    <property type="protein sequence ID" value="ENSCSAP00000007967.1"/>
    <property type="gene ID" value="ENSCSAG00000011770.1"/>
</dbReference>
<feature type="compositionally biased region" description="Low complexity" evidence="3">
    <location>
        <begin position="66"/>
        <end position="78"/>
    </location>
</feature>
<keyword evidence="1" id="KW-1015">Disulfide bond</keyword>
<feature type="region of interest" description="Disordered" evidence="3">
    <location>
        <begin position="47"/>
        <end position="96"/>
    </location>
</feature>
<dbReference type="PROSITE" id="PS00194">
    <property type="entry name" value="THIOREDOXIN_1"/>
    <property type="match status" value="1"/>
</dbReference>
<feature type="region of interest" description="Disordered" evidence="3">
    <location>
        <begin position="1"/>
        <end position="30"/>
    </location>
</feature>
<evidence type="ECO:0000313" key="6">
    <source>
        <dbReference type="Proteomes" id="UP000029965"/>
    </source>
</evidence>
<dbReference type="STRING" id="60711.ENSCSAP00000007967"/>
<dbReference type="Bgee" id="ENSCSAG00000011770">
    <property type="expression patterns" value="Expressed in fibroblast and 7 other cell types or tissues"/>
</dbReference>
<dbReference type="InterPro" id="IPR013766">
    <property type="entry name" value="Thioredoxin_domain"/>
</dbReference>
<dbReference type="Proteomes" id="UP000029965">
    <property type="component" value="Chromosome 12"/>
</dbReference>
<dbReference type="Gene3D" id="3.40.30.10">
    <property type="entry name" value="Glutaredoxin"/>
    <property type="match status" value="1"/>
</dbReference>
<dbReference type="jPOST" id="A0A0D9RH78"/>
<protein>
    <recommendedName>
        <fullName evidence="4">Thioredoxin domain-containing protein</fullName>
    </recommendedName>
</protein>
<dbReference type="InterPro" id="IPR036249">
    <property type="entry name" value="Thioredoxin-like_sf"/>
</dbReference>
<organism evidence="5 6">
    <name type="scientific">Chlorocebus sabaeus</name>
    <name type="common">Green monkey</name>
    <name type="synonym">Simia sabaea</name>
    <dbReference type="NCBI Taxonomy" id="60711"/>
    <lineage>
        <taxon>Eukaryota</taxon>
        <taxon>Metazoa</taxon>
        <taxon>Chordata</taxon>
        <taxon>Craniata</taxon>
        <taxon>Vertebrata</taxon>
        <taxon>Euteleostomi</taxon>
        <taxon>Mammalia</taxon>
        <taxon>Eutheria</taxon>
        <taxon>Euarchontoglires</taxon>
        <taxon>Primates</taxon>
        <taxon>Haplorrhini</taxon>
        <taxon>Catarrhini</taxon>
        <taxon>Cercopithecidae</taxon>
        <taxon>Cercopithecinae</taxon>
        <taxon>Chlorocebus</taxon>
    </lineage>
</organism>
<keyword evidence="6" id="KW-1185">Reference proteome</keyword>
<dbReference type="SUPFAM" id="SSF52833">
    <property type="entry name" value="Thioredoxin-like"/>
    <property type="match status" value="1"/>
</dbReference>
<dbReference type="AlphaFoldDB" id="A0A0D9RH78"/>
<evidence type="ECO:0000259" key="4">
    <source>
        <dbReference type="Pfam" id="PF00085"/>
    </source>
</evidence>
<reference evidence="5" key="3">
    <citation type="submission" date="2025-09" db="UniProtKB">
        <authorList>
            <consortium name="Ensembl"/>
        </authorList>
    </citation>
    <scope>IDENTIFICATION</scope>
</reference>
<keyword evidence="2" id="KW-0676">Redox-active center</keyword>
<dbReference type="GeneTree" id="ENSGT00940000154259"/>
<feature type="domain" description="Thioredoxin" evidence="4">
    <location>
        <begin position="139"/>
        <end position="179"/>
    </location>
</feature>
<evidence type="ECO:0000313" key="5">
    <source>
        <dbReference type="Ensembl" id="ENSCSAP00000007967.1"/>
    </source>
</evidence>
<evidence type="ECO:0000256" key="1">
    <source>
        <dbReference type="ARBA" id="ARBA00023157"/>
    </source>
</evidence>